<dbReference type="RefSeq" id="XP_014566391.1">
    <property type="nucleotide sequence ID" value="XM_014710905.1"/>
</dbReference>
<evidence type="ECO:0000256" key="1">
    <source>
        <dbReference type="SAM" id="MobiDB-lite"/>
    </source>
</evidence>
<evidence type="ECO:0000313" key="2">
    <source>
        <dbReference type="EMBL" id="GAA93503.1"/>
    </source>
</evidence>
<feature type="compositionally biased region" description="Polar residues" evidence="1">
    <location>
        <begin position="1"/>
        <end position="25"/>
    </location>
</feature>
<feature type="region of interest" description="Disordered" evidence="1">
    <location>
        <begin position="1"/>
        <end position="320"/>
    </location>
</feature>
<organism evidence="2 3">
    <name type="scientific">Mixia osmundae (strain CBS 9802 / IAM 14324 / JCM 22182 / KY 12970)</name>
    <dbReference type="NCBI Taxonomy" id="764103"/>
    <lineage>
        <taxon>Eukaryota</taxon>
        <taxon>Fungi</taxon>
        <taxon>Dikarya</taxon>
        <taxon>Basidiomycota</taxon>
        <taxon>Pucciniomycotina</taxon>
        <taxon>Mixiomycetes</taxon>
        <taxon>Mixiales</taxon>
        <taxon>Mixiaceae</taxon>
        <taxon>Mixia</taxon>
    </lineage>
</organism>
<dbReference type="OrthoDB" id="2536868at2759"/>
<keyword evidence="3" id="KW-1185">Reference proteome</keyword>
<comment type="caution">
    <text evidence="2">The sequence shown here is derived from an EMBL/GenBank/DDBJ whole genome shotgun (WGS) entry which is preliminary data.</text>
</comment>
<dbReference type="AlphaFoldDB" id="G7DSE3"/>
<gene>
    <name evidence="2" type="primary">Mo00144</name>
    <name evidence="2" type="ORF">E5Q_00144</name>
</gene>
<sequence>MQTTVLSQAPHQQTSTAATQPVSTSHGERRQQSAVYANSGSASRGTRSRKSLKSLLSRLTTRRTALDAPPPQQRQQQQTHQQQQAKTASSSQTGPRTVNKNVPSGPTSNGSAAPIVLDMANASPAQARARDAVSSDFPRTATASSAADSLTGGHRSLDSPDPDGASPDASIRPITPHSIAGSGNESFATSPSEAGTGRSGSLARSRMSVLTSASTKPTTIFSESTNGANRIAVAVPDSPDRRRGSQISVDSEMATPSTPLAASTSEMLASESTEPSPVSNSILPGADSDRHASQPFLPPGALGYPHRTNPHPRNNPHPAAPALDNASVLTLASSSAAVSARHQQHDEDASIRALAPSRRVSDASMASKWSAPILSNQPLGVGGGVVQRSASIRTMATGGTGGLSDRVVSAPREPQGVDGNTASQQVAADATYRLHLDVD</sequence>
<feature type="compositionally biased region" description="Polar residues" evidence="1">
    <location>
        <begin position="181"/>
        <end position="193"/>
    </location>
</feature>
<feature type="compositionally biased region" description="Polar residues" evidence="1">
    <location>
        <begin position="32"/>
        <end position="45"/>
    </location>
</feature>
<dbReference type="EMBL" id="BABT02000007">
    <property type="protein sequence ID" value="GAA93503.1"/>
    <property type="molecule type" value="Genomic_DNA"/>
</dbReference>
<accession>G7DSE3</accession>
<proteinExistence type="predicted"/>
<feature type="region of interest" description="Disordered" evidence="1">
    <location>
        <begin position="397"/>
        <end position="424"/>
    </location>
</feature>
<evidence type="ECO:0000313" key="3">
    <source>
        <dbReference type="Proteomes" id="UP000009131"/>
    </source>
</evidence>
<protein>
    <submittedName>
        <fullName evidence="2">Uncharacterized protein</fullName>
    </submittedName>
</protein>
<feature type="compositionally biased region" description="Polar residues" evidence="1">
    <location>
        <begin position="208"/>
        <end position="228"/>
    </location>
</feature>
<dbReference type="HOGENOM" id="CLU_624167_0_0_1"/>
<dbReference type="OMA" id="ASIRTMA"/>
<feature type="compositionally biased region" description="Low complexity" evidence="1">
    <location>
        <begin position="73"/>
        <end position="93"/>
    </location>
</feature>
<reference evidence="2 3" key="2">
    <citation type="journal article" date="2012" name="Open Biol.">
        <title>Characteristics of nucleosomes and linker DNA regions on the genome of the basidiomycete Mixia osmundae revealed by mono- and dinucleosome mapping.</title>
        <authorList>
            <person name="Nishida H."/>
            <person name="Kondo S."/>
            <person name="Matsumoto T."/>
            <person name="Suzuki Y."/>
            <person name="Yoshikawa H."/>
            <person name="Taylor T.D."/>
            <person name="Sugiyama J."/>
        </authorList>
    </citation>
    <scope>NUCLEOTIDE SEQUENCE [LARGE SCALE GENOMIC DNA]</scope>
    <source>
        <strain evidence="3">CBS 9802 / IAM 14324 / JCM 22182 / KY 12970</strain>
    </source>
</reference>
<dbReference type="InParanoid" id="G7DSE3"/>
<dbReference type="Proteomes" id="UP000009131">
    <property type="component" value="Unassembled WGS sequence"/>
</dbReference>
<feature type="compositionally biased region" description="Low complexity" evidence="1">
    <location>
        <begin position="53"/>
        <end position="63"/>
    </location>
</feature>
<name>G7DSE3_MIXOS</name>
<feature type="compositionally biased region" description="Polar residues" evidence="1">
    <location>
        <begin position="245"/>
        <end position="282"/>
    </location>
</feature>
<dbReference type="eggNOG" id="ENOG502R2FC">
    <property type="taxonomic scope" value="Eukaryota"/>
</dbReference>
<feature type="compositionally biased region" description="Polar residues" evidence="1">
    <location>
        <begin position="94"/>
        <end position="111"/>
    </location>
</feature>
<reference evidence="2 3" key="1">
    <citation type="journal article" date="2011" name="J. Gen. Appl. Microbiol.">
        <title>Draft genome sequencing of the enigmatic basidiomycete Mixia osmundae.</title>
        <authorList>
            <person name="Nishida H."/>
            <person name="Nagatsuka Y."/>
            <person name="Sugiyama J."/>
        </authorList>
    </citation>
    <scope>NUCLEOTIDE SEQUENCE [LARGE SCALE GENOMIC DNA]</scope>
    <source>
        <strain evidence="3">CBS 9802 / IAM 14324 / JCM 22182 / KY 12970</strain>
    </source>
</reference>